<dbReference type="EMBL" id="WOEY01000017">
    <property type="protein sequence ID" value="NPT40548.1"/>
    <property type="molecule type" value="Genomic_DNA"/>
</dbReference>
<evidence type="ECO:0000313" key="5">
    <source>
        <dbReference type="Proteomes" id="UP000652198"/>
    </source>
</evidence>
<dbReference type="PROSITE" id="PS51755">
    <property type="entry name" value="OMPR_PHOB"/>
    <property type="match status" value="1"/>
</dbReference>
<keyword evidence="5" id="KW-1185">Reference proteome</keyword>
<protein>
    <recommendedName>
        <fullName evidence="3">OmpR/PhoB-type domain-containing protein</fullName>
    </recommendedName>
</protein>
<dbReference type="PANTHER" id="PTHR47691:SF3">
    <property type="entry name" value="HTH-TYPE TRANSCRIPTIONAL REGULATOR RV0890C-RELATED"/>
    <property type="match status" value="1"/>
</dbReference>
<sequence>MTFEMFCTVSQVLFFKQPYSLVPFISMDPNNLSQADRIILFGPFRLVPSERAIFVGAEKVNLGDRAFDILVTLVSRPTEVISHREFSELVWPNISVEGVNLRGQIAALRKVLGSYSSDLRLIKSVPGRGYCFVGEVSYEESSADASPLSNDINESASNGDDDFGGITGRRADILSIVKLLETNRHVTIVGPGGVGKTTAALVAIRTLCAKSGIDASSVDLSTITEPTLIPTTIASALGIMAVYESPLEAVVKALSGKRKILFIDSCESVAESIAVVVETLLRTASGLTILTTSREPLRTSREWIYRLRPLPVPDRSAINDPDEATRWPSVKLFSERAAACHSEFQLETENVSDICQICIALDGLPLAIEMAASRIQSFGAKGLRDNLHHRFEILSQGKRTASPRHQTLRAMIDWSYETLTELEKATLRRIAIFKSQFSMAQAVAVLGENLVDFGETEGRLASLVDKSLLMSDVNGSTVVFYLLNSTRAYLIEELWVNGEYHHLARMHAEFVCSVYTEPETYVAESSRLSPLAYEPRMIDEVRSALAWSMREQGDFQLGIRLTWSSAPLFYTLSLFDEYRVYIDKALSALSHHHKSDPDSEFRLLLALASADYQTQSLRRGEATSTYKSVLELAKHYGDVGRQIQALYGTICTTVMAGQYNQAALLTKKMAKHVESYPAQEPLLHRLQALVDGQSGCFNQAIMHTRQALTVAPAYGQGPEHQDRTRYDHRATVMAIQARLLWLVGDADDALTVASASLERALEIDHKLSIGCSLALGACPVACWRGDIDSVVRFLQMLEAISHEFRLLNCRGEAQCYAYAVLGRHPFQDLSQKQVDLLSPASHELLATVSDGYLTPLAIERAKSGKAGWSTAEIFRAIGESLLRDDVKSRGDAERMFNAARRVSKRQGAFAWELRAATSLARSQYCRRQFNEAEELIGETLERVKQGHSTRDVMSAQSLLNDIVSRSKFVEANSPKFGGGHSS</sequence>
<evidence type="ECO:0000256" key="2">
    <source>
        <dbReference type="PROSITE-ProRule" id="PRU01091"/>
    </source>
</evidence>
<dbReference type="CDD" id="cd00383">
    <property type="entry name" value="trans_reg_C"/>
    <property type="match status" value="1"/>
</dbReference>
<dbReference type="Pfam" id="PF00486">
    <property type="entry name" value="Trans_reg_C"/>
    <property type="match status" value="1"/>
</dbReference>
<dbReference type="Proteomes" id="UP000652198">
    <property type="component" value="Unassembled WGS sequence"/>
</dbReference>
<evidence type="ECO:0000256" key="1">
    <source>
        <dbReference type="ARBA" id="ARBA00023125"/>
    </source>
</evidence>
<dbReference type="SMART" id="SM00862">
    <property type="entry name" value="Trans_reg_C"/>
    <property type="match status" value="1"/>
</dbReference>
<dbReference type="InterPro" id="IPR001867">
    <property type="entry name" value="OmpR/PhoB-type_DNA-bd"/>
</dbReference>
<evidence type="ECO:0000313" key="4">
    <source>
        <dbReference type="EMBL" id="NPT40548.1"/>
    </source>
</evidence>
<feature type="DNA-binding region" description="OmpR/PhoB-type" evidence="2">
    <location>
        <begin position="36"/>
        <end position="134"/>
    </location>
</feature>
<dbReference type="InterPro" id="IPR027417">
    <property type="entry name" value="P-loop_NTPase"/>
</dbReference>
<dbReference type="PRINTS" id="PR00364">
    <property type="entry name" value="DISEASERSIST"/>
</dbReference>
<proteinExistence type="predicted"/>
<accession>A0ABX2BKA2</accession>
<dbReference type="PANTHER" id="PTHR47691">
    <property type="entry name" value="REGULATOR-RELATED"/>
    <property type="match status" value="1"/>
</dbReference>
<dbReference type="InterPro" id="IPR016032">
    <property type="entry name" value="Sig_transdc_resp-reg_C-effctor"/>
</dbReference>
<dbReference type="InterPro" id="IPR011990">
    <property type="entry name" value="TPR-like_helical_dom_sf"/>
</dbReference>
<dbReference type="SUPFAM" id="SSF46894">
    <property type="entry name" value="C-terminal effector domain of the bipartite response regulators"/>
    <property type="match status" value="1"/>
</dbReference>
<evidence type="ECO:0000259" key="3">
    <source>
        <dbReference type="PROSITE" id="PS51755"/>
    </source>
</evidence>
<dbReference type="Gene3D" id="1.25.40.10">
    <property type="entry name" value="Tetratricopeptide repeat domain"/>
    <property type="match status" value="1"/>
</dbReference>
<comment type="caution">
    <text evidence="4">The sequence shown here is derived from an EMBL/GenBank/DDBJ whole genome shotgun (WGS) entry which is preliminary data.</text>
</comment>
<dbReference type="SUPFAM" id="SSF52540">
    <property type="entry name" value="P-loop containing nucleoside triphosphate hydrolases"/>
    <property type="match status" value="1"/>
</dbReference>
<gene>
    <name evidence="4" type="ORF">GNZ12_04330</name>
</gene>
<reference evidence="4 5" key="1">
    <citation type="submission" date="2019-11" db="EMBL/GenBank/DDBJ databases">
        <title>Metabolism of dissolved organic matter in forest soils.</title>
        <authorList>
            <person name="Cyle K.T."/>
            <person name="Wilhelm R.C."/>
            <person name="Martinez C.E."/>
        </authorList>
    </citation>
    <scope>NUCLEOTIDE SEQUENCE [LARGE SCALE GENOMIC DNA]</scope>
    <source>
        <strain evidence="4 5">1N</strain>
    </source>
</reference>
<organism evidence="4 5">
    <name type="scientific">Paraburkholderia solitsugae</name>
    <dbReference type="NCBI Taxonomy" id="2675748"/>
    <lineage>
        <taxon>Bacteria</taxon>
        <taxon>Pseudomonadati</taxon>
        <taxon>Pseudomonadota</taxon>
        <taxon>Betaproteobacteria</taxon>
        <taxon>Burkholderiales</taxon>
        <taxon>Burkholderiaceae</taxon>
        <taxon>Paraburkholderia</taxon>
    </lineage>
</organism>
<dbReference type="Gene3D" id="3.40.50.300">
    <property type="entry name" value="P-loop containing nucleotide triphosphate hydrolases"/>
    <property type="match status" value="1"/>
</dbReference>
<feature type="domain" description="OmpR/PhoB-type" evidence="3">
    <location>
        <begin position="36"/>
        <end position="134"/>
    </location>
</feature>
<dbReference type="InterPro" id="IPR036388">
    <property type="entry name" value="WH-like_DNA-bd_sf"/>
</dbReference>
<keyword evidence="1 2" id="KW-0238">DNA-binding</keyword>
<dbReference type="Gene3D" id="1.10.10.10">
    <property type="entry name" value="Winged helix-like DNA-binding domain superfamily/Winged helix DNA-binding domain"/>
    <property type="match status" value="1"/>
</dbReference>
<name>A0ABX2BKA2_9BURK</name>